<accession>A0A3B0UWF0</accession>
<gene>
    <name evidence="1" type="ORF">MNBD_BACTEROID06-899</name>
</gene>
<dbReference type="EMBL" id="UOES01000485">
    <property type="protein sequence ID" value="VAW28939.1"/>
    <property type="molecule type" value="Genomic_DNA"/>
</dbReference>
<organism evidence="1">
    <name type="scientific">hydrothermal vent metagenome</name>
    <dbReference type="NCBI Taxonomy" id="652676"/>
    <lineage>
        <taxon>unclassified sequences</taxon>
        <taxon>metagenomes</taxon>
        <taxon>ecological metagenomes</taxon>
    </lineage>
</organism>
<evidence type="ECO:0000313" key="1">
    <source>
        <dbReference type="EMBL" id="VAW28939.1"/>
    </source>
</evidence>
<name>A0A3B0UWF0_9ZZZZ</name>
<dbReference type="AlphaFoldDB" id="A0A3B0UWF0"/>
<sequence length="45" mass="4909">MKIVKTLKIALVLTVLIISTSCNPEEINPKEVNGDAQKETVVVND</sequence>
<dbReference type="PROSITE" id="PS51257">
    <property type="entry name" value="PROKAR_LIPOPROTEIN"/>
    <property type="match status" value="1"/>
</dbReference>
<proteinExistence type="predicted"/>
<reference evidence="1" key="1">
    <citation type="submission" date="2018-06" db="EMBL/GenBank/DDBJ databases">
        <authorList>
            <person name="Zhirakovskaya E."/>
        </authorList>
    </citation>
    <scope>NUCLEOTIDE SEQUENCE</scope>
</reference>
<protein>
    <submittedName>
        <fullName evidence="1">Uncharacterized protein</fullName>
    </submittedName>
</protein>